<dbReference type="Proteomes" id="UP001589750">
    <property type="component" value="Unassembled WGS sequence"/>
</dbReference>
<reference evidence="2 3" key="1">
    <citation type="submission" date="2024-09" db="EMBL/GenBank/DDBJ databases">
        <authorList>
            <person name="Sun Q."/>
            <person name="Mori K."/>
        </authorList>
    </citation>
    <scope>NUCLEOTIDE SEQUENCE [LARGE SCALE GENOMIC DNA]</scope>
    <source>
        <strain evidence="2 3">JCM 9626</strain>
    </source>
</reference>
<evidence type="ECO:0000313" key="2">
    <source>
        <dbReference type="EMBL" id="MFB9314209.1"/>
    </source>
</evidence>
<dbReference type="Pfam" id="PF05257">
    <property type="entry name" value="CHAP"/>
    <property type="match status" value="1"/>
</dbReference>
<dbReference type="InterPro" id="IPR038765">
    <property type="entry name" value="Papain-like_cys_pep_sf"/>
</dbReference>
<dbReference type="EMBL" id="JBHMDG010000016">
    <property type="protein sequence ID" value="MFB9314209.1"/>
    <property type="molecule type" value="Genomic_DNA"/>
</dbReference>
<dbReference type="RefSeq" id="WP_170215420.1">
    <property type="nucleotide sequence ID" value="NZ_JBHMDG010000016.1"/>
</dbReference>
<dbReference type="SUPFAM" id="SSF54001">
    <property type="entry name" value="Cysteine proteinases"/>
    <property type="match status" value="1"/>
</dbReference>
<feature type="domain" description="Peptidase C51" evidence="1">
    <location>
        <begin position="58"/>
        <end position="188"/>
    </location>
</feature>
<dbReference type="InterPro" id="IPR007921">
    <property type="entry name" value="CHAP_dom"/>
</dbReference>
<organism evidence="2 3">
    <name type="scientific">Nocardioides plantarum</name>
    <dbReference type="NCBI Taxonomy" id="29299"/>
    <lineage>
        <taxon>Bacteria</taxon>
        <taxon>Bacillati</taxon>
        <taxon>Actinomycetota</taxon>
        <taxon>Actinomycetes</taxon>
        <taxon>Propionibacteriales</taxon>
        <taxon>Nocardioidaceae</taxon>
        <taxon>Nocardioides</taxon>
    </lineage>
</organism>
<keyword evidence="3" id="KW-1185">Reference proteome</keyword>
<dbReference type="PROSITE" id="PS50911">
    <property type="entry name" value="CHAP"/>
    <property type="match status" value="1"/>
</dbReference>
<proteinExistence type="predicted"/>
<accession>A0ABV5KBU4</accession>
<protein>
    <submittedName>
        <fullName evidence="2">CHAP domain-containing protein</fullName>
    </submittedName>
</protein>
<evidence type="ECO:0000313" key="3">
    <source>
        <dbReference type="Proteomes" id="UP001589750"/>
    </source>
</evidence>
<sequence length="553" mass="58623">MLFSPRSVRAPRRRSRAGLGAGLATLLGTTLLVALPTTVPPAQATSRYLCTGYTACANAGYSHAGYGTRSSTMYWRMYAGHNCTNYIAYRMIRGGMSTERPWTGSGNATNWGVAMSGITDTEPRVGAVAWWRAGAAGAGNSGHVAYVERVVSANEIVISEDSWSGDFHWRTIYNNGPGWPSGFIHFIDRAPEPPPAFEPAVRPSVEGTAQVGVKLSSYRGSFTPTGATRTMQWLVGGVPVAGATGTSYTPVPADRGKPVALQTTATRDGYVPAVATSDPTEPVALGALDRLSTPSVKGFPEVGQVLSAVPGTWGTPKPDIEYRWRADGAWLDAPHSSKLTLTRDLVGKNVSVVEVATLRGYTGLHSYSTGFGPVVAGVVEVKTPFVPSGRTRYGNTLAMAPGTWAPAGATASYRWFRDGVHVPTVTGSSYKLTEADVGHHIKVKATVARDRYQSAYRFADYGLITTPSRFSLIANGRKRGAVVRARVLAPGTSPTGSVSVRVGKRTVRGNLVDGVVQLALDRLAPGSRTISISYAGDGVAEKVSVKRTVTVRS</sequence>
<name>A0ABV5KBU4_9ACTN</name>
<gene>
    <name evidence="2" type="ORF">ACFFRI_14235</name>
</gene>
<dbReference type="Gene3D" id="2.60.40.2700">
    <property type="match status" value="3"/>
</dbReference>
<dbReference type="Gene3D" id="3.90.1720.10">
    <property type="entry name" value="endopeptidase domain like (from Nostoc punctiforme)"/>
    <property type="match status" value="1"/>
</dbReference>
<comment type="caution">
    <text evidence="2">The sequence shown here is derived from an EMBL/GenBank/DDBJ whole genome shotgun (WGS) entry which is preliminary data.</text>
</comment>
<evidence type="ECO:0000259" key="1">
    <source>
        <dbReference type="PROSITE" id="PS50911"/>
    </source>
</evidence>